<evidence type="ECO:0000259" key="1">
    <source>
        <dbReference type="Pfam" id="PF00144"/>
    </source>
</evidence>
<organism evidence="2 3">
    <name type="scientific">Amycolatopsis suaedae</name>
    <dbReference type="NCBI Taxonomy" id="2510978"/>
    <lineage>
        <taxon>Bacteria</taxon>
        <taxon>Bacillati</taxon>
        <taxon>Actinomycetota</taxon>
        <taxon>Actinomycetes</taxon>
        <taxon>Pseudonocardiales</taxon>
        <taxon>Pseudonocardiaceae</taxon>
        <taxon>Amycolatopsis</taxon>
    </lineage>
</organism>
<dbReference type="Proteomes" id="UP000292003">
    <property type="component" value="Unassembled WGS sequence"/>
</dbReference>
<dbReference type="InterPro" id="IPR012338">
    <property type="entry name" value="Beta-lactam/transpept-like"/>
</dbReference>
<feature type="domain" description="Beta-lactamase-related" evidence="1">
    <location>
        <begin position="14"/>
        <end position="364"/>
    </location>
</feature>
<name>A0A4Q7J590_9PSEU</name>
<dbReference type="InterPro" id="IPR001466">
    <property type="entry name" value="Beta-lactam-related"/>
</dbReference>
<dbReference type="PANTHER" id="PTHR43283">
    <property type="entry name" value="BETA-LACTAMASE-RELATED"/>
    <property type="match status" value="1"/>
</dbReference>
<dbReference type="Gene3D" id="3.40.710.10">
    <property type="entry name" value="DD-peptidase/beta-lactamase superfamily"/>
    <property type="match status" value="1"/>
</dbReference>
<dbReference type="Pfam" id="PF00144">
    <property type="entry name" value="Beta-lactamase"/>
    <property type="match status" value="1"/>
</dbReference>
<evidence type="ECO:0000313" key="3">
    <source>
        <dbReference type="Proteomes" id="UP000292003"/>
    </source>
</evidence>
<dbReference type="PANTHER" id="PTHR43283:SF3">
    <property type="entry name" value="BETA-LACTAMASE FAMILY PROTEIN (AFU_ORTHOLOGUE AFUA_5G07500)"/>
    <property type="match status" value="1"/>
</dbReference>
<keyword evidence="2" id="KW-0378">Hydrolase</keyword>
<dbReference type="GO" id="GO:0016787">
    <property type="term" value="F:hydrolase activity"/>
    <property type="evidence" value="ECO:0007669"/>
    <property type="project" value="UniProtKB-KW"/>
</dbReference>
<dbReference type="RefSeq" id="WP_130476989.1">
    <property type="nucleotide sequence ID" value="NZ_SFCC01000010.1"/>
</dbReference>
<evidence type="ECO:0000313" key="2">
    <source>
        <dbReference type="EMBL" id="RZQ61896.1"/>
    </source>
</evidence>
<reference evidence="2 3" key="1">
    <citation type="submission" date="2019-02" db="EMBL/GenBank/DDBJ databases">
        <title>Draft genome sequence of Amycolatopsis sp. 8-3EHSu isolated from roots of Suaeda maritima.</title>
        <authorList>
            <person name="Duangmal K."/>
            <person name="Chantavorakit T."/>
        </authorList>
    </citation>
    <scope>NUCLEOTIDE SEQUENCE [LARGE SCALE GENOMIC DNA]</scope>
    <source>
        <strain evidence="2 3">8-3EHSu</strain>
    </source>
</reference>
<dbReference type="OrthoDB" id="4281716at2"/>
<dbReference type="InterPro" id="IPR050789">
    <property type="entry name" value="Diverse_Enzym_Activities"/>
</dbReference>
<keyword evidence="3" id="KW-1185">Reference proteome</keyword>
<proteinExistence type="predicted"/>
<dbReference type="SUPFAM" id="SSF56601">
    <property type="entry name" value="beta-lactamase/transpeptidase-like"/>
    <property type="match status" value="1"/>
</dbReference>
<dbReference type="EMBL" id="SFCC01000010">
    <property type="protein sequence ID" value="RZQ61896.1"/>
    <property type="molecule type" value="Genomic_DNA"/>
</dbReference>
<comment type="caution">
    <text evidence="2">The sequence shown here is derived from an EMBL/GenBank/DDBJ whole genome shotgun (WGS) entry which is preliminary data.</text>
</comment>
<sequence length="366" mass="38991">MTDGLSSRKLSALDSVLNTEVERGGLPGAVLAVAHHGKLAHLRAYGYRDPAAGVPMTEDTLFWLASMSKPVTTAGALLLHEQGLLPLGTPVGELLPPLADRVVGERREPAIRQPTVLDLLRHTSGMVEGMLGSTPVHQLYTEAFGNGMTSYTGAEFVERLAPLPLLHQPGERWHYGWGLDLTGLVIEAVTGQRLGDYLAQRLFTPLGMTDTGFGVPGGDAHRYARALPGHWMPDLSIARFDSGGAGLVGTASDYLRFAQLLLDGGGELLGRKTVEHMLTDRLDPGTDLTSLAAMEPASGFGLGVAVRRGSGGATTAGSPGEVTWPGVSGTYWWADPVERLAVVFMAHAPARRYHPLIRTLVLSALR</sequence>
<dbReference type="AlphaFoldDB" id="A0A4Q7J590"/>
<gene>
    <name evidence="2" type="ORF">EWH70_19965</name>
</gene>
<protein>
    <submittedName>
        <fullName evidence="2">Class A beta-lactamase-related serine hydrolase</fullName>
    </submittedName>
</protein>
<accession>A0A4Q7J590</accession>